<organism evidence="1">
    <name type="scientific">viral metagenome</name>
    <dbReference type="NCBI Taxonomy" id="1070528"/>
    <lineage>
        <taxon>unclassified sequences</taxon>
        <taxon>metagenomes</taxon>
        <taxon>organismal metagenomes</taxon>
    </lineage>
</organism>
<name>A0A6C0EKM0_9ZZZZ</name>
<accession>A0A6C0EKM0</accession>
<dbReference type="EMBL" id="MN738881">
    <property type="protein sequence ID" value="QHT29716.1"/>
    <property type="molecule type" value="Genomic_DNA"/>
</dbReference>
<reference evidence="1" key="1">
    <citation type="journal article" date="2020" name="Nature">
        <title>Giant virus diversity and host interactions through global metagenomics.</title>
        <authorList>
            <person name="Schulz F."/>
            <person name="Roux S."/>
            <person name="Paez-Espino D."/>
            <person name="Jungbluth S."/>
            <person name="Walsh D.A."/>
            <person name="Denef V.J."/>
            <person name="McMahon K.D."/>
            <person name="Konstantinidis K.T."/>
            <person name="Eloe-Fadrosh E.A."/>
            <person name="Kyrpides N.C."/>
            <person name="Woyke T."/>
        </authorList>
    </citation>
    <scope>NUCLEOTIDE SEQUENCE</scope>
    <source>
        <strain evidence="1">GVMAG-M-3300009068-24</strain>
    </source>
</reference>
<dbReference type="AlphaFoldDB" id="A0A6C0EKM0"/>
<proteinExistence type="predicted"/>
<evidence type="ECO:0000313" key="1">
    <source>
        <dbReference type="EMBL" id="QHT29716.1"/>
    </source>
</evidence>
<sequence length="112" mass="12782">MGNDCTISTQVIPYRPRPRMNVVKFTDKNVFYSAEKLSEARVGYSASSLERRGKELLMGRLEEQDLDRAFVREFSEELKKAKVAMDDCLYDDLRANTGEMYSIVPFSPVTTG</sequence>
<protein>
    <submittedName>
        <fullName evidence="1">Uncharacterized protein</fullName>
    </submittedName>
</protein>